<keyword evidence="3" id="KW-1185">Reference proteome</keyword>
<dbReference type="EMBL" id="JAMOIM010000005">
    <property type="protein sequence ID" value="MCW6508310.1"/>
    <property type="molecule type" value="Genomic_DNA"/>
</dbReference>
<name>A0AA41YVY6_9HYPH</name>
<dbReference type="FunFam" id="3.40.50.720:FF:000084">
    <property type="entry name" value="Short-chain dehydrogenase reductase"/>
    <property type="match status" value="1"/>
</dbReference>
<dbReference type="Gene3D" id="3.40.50.720">
    <property type="entry name" value="NAD(P)-binding Rossmann-like Domain"/>
    <property type="match status" value="1"/>
</dbReference>
<evidence type="ECO:0000313" key="3">
    <source>
        <dbReference type="Proteomes" id="UP001165667"/>
    </source>
</evidence>
<dbReference type="PRINTS" id="PR00080">
    <property type="entry name" value="SDRFAMILY"/>
</dbReference>
<gene>
    <name evidence="2" type="ORF">M8523_09775</name>
</gene>
<proteinExistence type="inferred from homology"/>
<reference evidence="2" key="1">
    <citation type="submission" date="2022-05" db="EMBL/GenBank/DDBJ databases">
        <authorList>
            <person name="Pankratov T."/>
        </authorList>
    </citation>
    <scope>NUCLEOTIDE SEQUENCE</scope>
    <source>
        <strain evidence="2">BP6-180914</strain>
    </source>
</reference>
<protein>
    <submittedName>
        <fullName evidence="2">SDR family oxidoreductase</fullName>
    </submittedName>
</protein>
<dbReference type="Pfam" id="PF13561">
    <property type="entry name" value="adh_short_C2"/>
    <property type="match status" value="1"/>
</dbReference>
<evidence type="ECO:0000256" key="1">
    <source>
        <dbReference type="ARBA" id="ARBA00006484"/>
    </source>
</evidence>
<dbReference type="PANTHER" id="PTHR42879">
    <property type="entry name" value="3-OXOACYL-(ACYL-CARRIER-PROTEIN) REDUCTASE"/>
    <property type="match status" value="1"/>
</dbReference>
<dbReference type="InterPro" id="IPR036291">
    <property type="entry name" value="NAD(P)-bd_dom_sf"/>
</dbReference>
<evidence type="ECO:0000313" key="2">
    <source>
        <dbReference type="EMBL" id="MCW6508310.1"/>
    </source>
</evidence>
<dbReference type="InterPro" id="IPR002347">
    <property type="entry name" value="SDR_fam"/>
</dbReference>
<comment type="caution">
    <text evidence="2">The sequence shown here is derived from an EMBL/GenBank/DDBJ whole genome shotgun (WGS) entry which is preliminary data.</text>
</comment>
<dbReference type="PANTHER" id="PTHR42879:SF6">
    <property type="entry name" value="NADPH-DEPENDENT REDUCTASE BACG"/>
    <property type="match status" value="1"/>
</dbReference>
<dbReference type="PRINTS" id="PR00081">
    <property type="entry name" value="GDHRDH"/>
</dbReference>
<comment type="similarity">
    <text evidence="1">Belongs to the short-chain dehydrogenases/reductases (SDR) family.</text>
</comment>
<dbReference type="Proteomes" id="UP001165667">
    <property type="component" value="Unassembled WGS sequence"/>
</dbReference>
<sequence length="261" mass="27322">MDLELAARRVLVVGASQGLGKAIAATFVAEGAVVAAAARSRGKIEVWRGTLTEREASLVSIHDLDLADMASVDRLADALLARGGIDILVNNCGGPAPGGVVGTATETWTKAFASMAASVFHLTDRLIKPMIERKWGRIITIGSSGVEQPIPNLAVSNAIRGSVAGWSKSLANEVAEHGITVNMVLPGRIATERLESLDQNRAGKQNLAIEEVRRQSQAEIPAKRYGTPEEFAAVVAFLASAPASYVTGSMIRVDGGATKGL</sequence>
<dbReference type="InterPro" id="IPR050259">
    <property type="entry name" value="SDR"/>
</dbReference>
<dbReference type="AlphaFoldDB" id="A0AA41YVY6"/>
<organism evidence="2 3">
    <name type="scientific">Lichenifustis flavocetrariae</name>
    <dbReference type="NCBI Taxonomy" id="2949735"/>
    <lineage>
        <taxon>Bacteria</taxon>
        <taxon>Pseudomonadati</taxon>
        <taxon>Pseudomonadota</taxon>
        <taxon>Alphaproteobacteria</taxon>
        <taxon>Hyphomicrobiales</taxon>
        <taxon>Lichenihabitantaceae</taxon>
        <taxon>Lichenifustis</taxon>
    </lineage>
</organism>
<dbReference type="RefSeq" id="WP_282584677.1">
    <property type="nucleotide sequence ID" value="NZ_JAMOIM010000005.1"/>
</dbReference>
<dbReference type="SUPFAM" id="SSF51735">
    <property type="entry name" value="NAD(P)-binding Rossmann-fold domains"/>
    <property type="match status" value="1"/>
</dbReference>
<accession>A0AA41YVY6</accession>